<dbReference type="Pfam" id="PF22807">
    <property type="entry name" value="TrAA12"/>
    <property type="match status" value="1"/>
</dbReference>
<dbReference type="AlphaFoldDB" id="A0A378JIE9"/>
<protein>
    <submittedName>
        <fullName evidence="2">L-sorbosone dehydrogenase</fullName>
    </submittedName>
</protein>
<evidence type="ECO:0000313" key="3">
    <source>
        <dbReference type="Proteomes" id="UP000254794"/>
    </source>
</evidence>
<dbReference type="RefSeq" id="WP_115330747.1">
    <property type="nucleotide sequence ID" value="NZ_CAAAHP010000001.1"/>
</dbReference>
<evidence type="ECO:0000313" key="2">
    <source>
        <dbReference type="EMBL" id="STX51086.1"/>
    </source>
</evidence>
<dbReference type="InterPro" id="IPR054539">
    <property type="entry name" value="Beta-prop_PDH"/>
</dbReference>
<dbReference type="Proteomes" id="UP000254794">
    <property type="component" value="Unassembled WGS sequence"/>
</dbReference>
<dbReference type="EMBL" id="UGOD01000001">
    <property type="protein sequence ID" value="STX51086.1"/>
    <property type="molecule type" value="Genomic_DNA"/>
</dbReference>
<name>A0A378JIE9_9GAMM</name>
<reference evidence="2 3" key="1">
    <citation type="submission" date="2018-06" db="EMBL/GenBank/DDBJ databases">
        <authorList>
            <consortium name="Pathogen Informatics"/>
            <person name="Doyle S."/>
        </authorList>
    </citation>
    <scope>NUCLEOTIDE SEQUENCE [LARGE SCALE GENOMIC DNA]</scope>
    <source>
        <strain evidence="2 3">NCTC13316</strain>
    </source>
</reference>
<dbReference type="SUPFAM" id="SSF50952">
    <property type="entry name" value="Soluble quinoprotein glucose dehydrogenase"/>
    <property type="match status" value="1"/>
</dbReference>
<dbReference type="InterPro" id="IPR011041">
    <property type="entry name" value="Quinoprot_gluc/sorb_DH_b-prop"/>
</dbReference>
<accession>A0A378JIE9</accession>
<gene>
    <name evidence="2" type="ORF">NCTC13316_01177</name>
</gene>
<dbReference type="InterPro" id="IPR011042">
    <property type="entry name" value="6-blade_b-propeller_TolB-like"/>
</dbReference>
<dbReference type="Gene3D" id="2.120.10.30">
    <property type="entry name" value="TolB, C-terminal domain"/>
    <property type="match status" value="1"/>
</dbReference>
<evidence type="ECO:0000259" key="1">
    <source>
        <dbReference type="Pfam" id="PF22807"/>
    </source>
</evidence>
<dbReference type="PANTHER" id="PTHR19328:SF40">
    <property type="entry name" value="BLL0591 PROTEIN"/>
    <property type="match status" value="1"/>
</dbReference>
<feature type="domain" description="Pyrroloquinoline quinone-dependent pyranose dehydrogenase beta-propeller" evidence="1">
    <location>
        <begin position="29"/>
        <end position="315"/>
    </location>
</feature>
<dbReference type="PANTHER" id="PTHR19328">
    <property type="entry name" value="HEDGEHOG-INTERACTING PROTEIN"/>
    <property type="match status" value="1"/>
</dbReference>
<keyword evidence="3" id="KW-1185">Reference proteome</keyword>
<dbReference type="OrthoDB" id="9770043at2"/>
<proteinExistence type="predicted"/>
<organism evidence="2 3">
    <name type="scientific">Legionella busanensis</name>
    <dbReference type="NCBI Taxonomy" id="190655"/>
    <lineage>
        <taxon>Bacteria</taxon>
        <taxon>Pseudomonadati</taxon>
        <taxon>Pseudomonadota</taxon>
        <taxon>Gammaproteobacteria</taxon>
        <taxon>Legionellales</taxon>
        <taxon>Legionellaceae</taxon>
        <taxon>Legionella</taxon>
    </lineage>
</organism>
<sequence>MNFYRLPLILLILNTTFIHALPLHLLKYPAGFKIDIYAYPVPGARQMALGNNNIVFVGSISEGKVYAVLKNNNDTSGTRVITIAKGLNKPNGVAFYKGNLYVAETNRILRFDNIENHLLNPPKPIIINNNLPSEDAHGWRFIRFGPDTKLYIGIGAPCNACLSTDIRFATIMRMDSDGSHLEVYAQGIRNTVGFDWDPLHHKLWFTDNGRDWLGDNSPPDELNYAPKKGMNFGFPYCHGKNIADPQFGKLRACNEFTPTVFELPAHVAALGATFYTGNLFPADYYGQLFIIEHGSWNRKQKVGYQVVTVKLNENQVSEVKPFITGWLQGDKVWGRPVDSLTLPDGSLLISDDHANVIYRVSYIKM</sequence>